<accession>A0ABQ5WRF3</accession>
<organism evidence="5 6">
    <name type="scientific">Gluconobacter kondonii</name>
    <dbReference type="NCBI Taxonomy" id="941463"/>
    <lineage>
        <taxon>Bacteria</taxon>
        <taxon>Pseudomonadati</taxon>
        <taxon>Pseudomonadota</taxon>
        <taxon>Alphaproteobacteria</taxon>
        <taxon>Acetobacterales</taxon>
        <taxon>Acetobacteraceae</taxon>
        <taxon>Gluconobacter</taxon>
    </lineage>
</organism>
<evidence type="ECO:0000259" key="4">
    <source>
        <dbReference type="Pfam" id="PF00535"/>
    </source>
</evidence>
<comment type="similarity">
    <text evidence="1">Belongs to the glycosyltransferase 2 family.</text>
</comment>
<sequence>MNKNSCDVGIAITTYLRKDMVCNLVDRIQALTRSDYKIVVCDDGSSDGTVEELRKKGITVLGGKNKGIAWNKNRGLFYFSNICRAKTVILLDDDVWPEVAGWEQEWVLAASRVGHINYIPPSYERYSPRRPMTAMNLGVGAVVGGMAMAQTTEALACVGYMDTRFGRYGHEHSDFSIRFLRAGFGGVRCPVEDGIHNRFYLLDSGIKLLDAVSSASHEDLENNGKLLNELQKEPIYRAPWYNDEEMREFLAEFGPGFSEMNDPPFKGKTFDINSYYQKHEDVYLSGYDAFSHYIENGIRENREL</sequence>
<evidence type="ECO:0000313" key="5">
    <source>
        <dbReference type="EMBL" id="GLQ65612.1"/>
    </source>
</evidence>
<dbReference type="InterPro" id="IPR029044">
    <property type="entry name" value="Nucleotide-diphossugar_trans"/>
</dbReference>
<dbReference type="Gene3D" id="3.90.550.10">
    <property type="entry name" value="Spore Coat Polysaccharide Biosynthesis Protein SpsA, Chain A"/>
    <property type="match status" value="1"/>
</dbReference>
<dbReference type="EMBL" id="BSNV01000005">
    <property type="protein sequence ID" value="GLQ65612.1"/>
    <property type="molecule type" value="Genomic_DNA"/>
</dbReference>
<dbReference type="Pfam" id="PF00535">
    <property type="entry name" value="Glycos_transf_2"/>
    <property type="match status" value="1"/>
</dbReference>
<protein>
    <recommendedName>
        <fullName evidence="4">Glycosyltransferase 2-like domain-containing protein</fullName>
    </recommendedName>
</protein>
<proteinExistence type="inferred from homology"/>
<keyword evidence="3" id="KW-0808">Transferase</keyword>
<dbReference type="RefSeq" id="WP_099285981.1">
    <property type="nucleotide sequence ID" value="NZ_BEWP01000003.1"/>
</dbReference>
<evidence type="ECO:0000256" key="1">
    <source>
        <dbReference type="ARBA" id="ARBA00006739"/>
    </source>
</evidence>
<keyword evidence="2" id="KW-0328">Glycosyltransferase</keyword>
<keyword evidence="6" id="KW-1185">Reference proteome</keyword>
<dbReference type="GeneID" id="76194075"/>
<dbReference type="Proteomes" id="UP001156629">
    <property type="component" value="Unassembled WGS sequence"/>
</dbReference>
<evidence type="ECO:0000313" key="6">
    <source>
        <dbReference type="Proteomes" id="UP001156629"/>
    </source>
</evidence>
<gene>
    <name evidence="5" type="ORF">GCM10007870_11960</name>
</gene>
<dbReference type="PANTHER" id="PTHR43179">
    <property type="entry name" value="RHAMNOSYLTRANSFERASE WBBL"/>
    <property type="match status" value="1"/>
</dbReference>
<dbReference type="SUPFAM" id="SSF53448">
    <property type="entry name" value="Nucleotide-diphospho-sugar transferases"/>
    <property type="match status" value="1"/>
</dbReference>
<dbReference type="InterPro" id="IPR001173">
    <property type="entry name" value="Glyco_trans_2-like"/>
</dbReference>
<feature type="domain" description="Glycosyltransferase 2-like" evidence="4">
    <location>
        <begin position="10"/>
        <end position="100"/>
    </location>
</feature>
<dbReference type="PANTHER" id="PTHR43179:SF12">
    <property type="entry name" value="GALACTOFURANOSYLTRANSFERASE GLFT2"/>
    <property type="match status" value="1"/>
</dbReference>
<evidence type="ECO:0000256" key="2">
    <source>
        <dbReference type="ARBA" id="ARBA00022676"/>
    </source>
</evidence>
<comment type="caution">
    <text evidence="5">The sequence shown here is derived from an EMBL/GenBank/DDBJ whole genome shotgun (WGS) entry which is preliminary data.</text>
</comment>
<name>A0ABQ5WRF3_9PROT</name>
<reference evidence="6" key="1">
    <citation type="journal article" date="2019" name="Int. J. Syst. Evol. Microbiol.">
        <title>The Global Catalogue of Microorganisms (GCM) 10K type strain sequencing project: providing services to taxonomists for standard genome sequencing and annotation.</title>
        <authorList>
            <consortium name="The Broad Institute Genomics Platform"/>
            <consortium name="The Broad Institute Genome Sequencing Center for Infectious Disease"/>
            <person name="Wu L."/>
            <person name="Ma J."/>
        </authorList>
    </citation>
    <scope>NUCLEOTIDE SEQUENCE [LARGE SCALE GENOMIC DNA]</scope>
    <source>
        <strain evidence="6">NBRC 3266</strain>
    </source>
</reference>
<evidence type="ECO:0000256" key="3">
    <source>
        <dbReference type="ARBA" id="ARBA00022679"/>
    </source>
</evidence>